<accession>A0A1S2XSY9</accession>
<keyword evidence="5" id="KW-1185">Reference proteome</keyword>
<protein>
    <submittedName>
        <fullName evidence="6">Uncharacterized protein LOC101498478</fullName>
    </submittedName>
</protein>
<keyword evidence="1" id="KW-0645">Protease</keyword>
<dbReference type="eggNOG" id="KOG0017">
    <property type="taxonomic scope" value="Eukaryota"/>
</dbReference>
<name>A0A1S2XSY9_CICAR</name>
<reference evidence="5" key="1">
    <citation type="journal article" date="2013" name="Nat. Biotechnol.">
        <title>Draft genome sequence of chickpea (Cicer arietinum) provides a resource for trait improvement.</title>
        <authorList>
            <person name="Varshney R.K."/>
            <person name="Song C."/>
            <person name="Saxena R.K."/>
            <person name="Azam S."/>
            <person name="Yu S."/>
            <person name="Sharpe A.G."/>
            <person name="Cannon S."/>
            <person name="Baek J."/>
            <person name="Rosen B.D."/>
            <person name="Tar'an B."/>
            <person name="Millan T."/>
            <person name="Zhang X."/>
            <person name="Ramsay L.D."/>
            <person name="Iwata A."/>
            <person name="Wang Y."/>
            <person name="Nelson W."/>
            <person name="Farmer A.D."/>
            <person name="Gaur P.M."/>
            <person name="Soderlund C."/>
            <person name="Penmetsa R.V."/>
            <person name="Xu C."/>
            <person name="Bharti A.K."/>
            <person name="He W."/>
            <person name="Winter P."/>
            <person name="Zhao S."/>
            <person name="Hane J.K."/>
            <person name="Carrasquilla-Garcia N."/>
            <person name="Condie J.A."/>
            <person name="Upadhyaya H.D."/>
            <person name="Luo M.C."/>
            <person name="Thudi M."/>
            <person name="Gowda C.L."/>
            <person name="Singh N.P."/>
            <person name="Lichtenzveig J."/>
            <person name="Gali K.K."/>
            <person name="Rubio J."/>
            <person name="Nadarajan N."/>
            <person name="Dolezel J."/>
            <person name="Bansal K.C."/>
            <person name="Xu X."/>
            <person name="Edwards D."/>
            <person name="Zhang G."/>
            <person name="Kahl G."/>
            <person name="Gil J."/>
            <person name="Singh K.B."/>
            <person name="Datta S.K."/>
            <person name="Jackson S.A."/>
            <person name="Wang J."/>
            <person name="Cook D.R."/>
        </authorList>
    </citation>
    <scope>NUCLEOTIDE SEQUENCE [LARGE SCALE GENOMIC DNA]</scope>
    <source>
        <strain evidence="5">cv. CDC Frontier</strain>
    </source>
</reference>
<evidence type="ECO:0000256" key="1">
    <source>
        <dbReference type="ARBA" id="ARBA00022750"/>
    </source>
</evidence>
<dbReference type="Proteomes" id="UP000087171">
    <property type="component" value="Chromosome Ca3"/>
</dbReference>
<reference evidence="6" key="2">
    <citation type="submission" date="2025-08" db="UniProtKB">
        <authorList>
            <consortium name="RefSeq"/>
        </authorList>
    </citation>
    <scope>IDENTIFICATION</scope>
    <source>
        <tissue evidence="6">Etiolated seedlings</tissue>
    </source>
</reference>
<evidence type="ECO:0000259" key="3">
    <source>
        <dbReference type="Pfam" id="PF07727"/>
    </source>
</evidence>
<dbReference type="AlphaFoldDB" id="A0A1S2XSY9"/>
<sequence length="300" mass="34801">MDEEKLVIEQIVDFNKILDDLENLEVKLDDKNKALIHLNALSSSYEHFKDAIMFEIEHTITLEEMHTSIHTKESDKRQEIKNENYVESLNVTRGITDNKGSNAKKHRSKKDYFESIDLRECGVVFLGNNKSCKVHGKGSIKFRMFNDKEVLLKDVRQDKLDPRAIKCIFFGYPIRVKGYKVWRIDQGVPKCIISRDVFDETRIEEQLDVKTKYFHGILEETIDMQQPKGFAKGSNKVCLLKKSLYGLKQSPRQCCACILKKKGQVLTYLLLYVDNILLASSNKDQIKKLKSDLSNEFELK</sequence>
<evidence type="ECO:0000313" key="6">
    <source>
        <dbReference type="RefSeq" id="XP_004494056.1"/>
    </source>
</evidence>
<feature type="coiled-coil region" evidence="2">
    <location>
        <begin position="14"/>
        <end position="41"/>
    </location>
</feature>
<dbReference type="PaxDb" id="3827-XP_004494056.1"/>
<dbReference type="OrthoDB" id="1747567at2759"/>
<dbReference type="SUPFAM" id="SSF56672">
    <property type="entry name" value="DNA/RNA polymerases"/>
    <property type="match status" value="1"/>
</dbReference>
<proteinExistence type="predicted"/>
<dbReference type="GO" id="GO:0004190">
    <property type="term" value="F:aspartic-type endopeptidase activity"/>
    <property type="evidence" value="ECO:0007669"/>
    <property type="project" value="UniProtKB-KW"/>
</dbReference>
<keyword evidence="1" id="KW-0064">Aspartyl protease</keyword>
<dbReference type="InterPro" id="IPR013103">
    <property type="entry name" value="RVT_2"/>
</dbReference>
<evidence type="ECO:0000313" key="5">
    <source>
        <dbReference type="Proteomes" id="UP000087171"/>
    </source>
</evidence>
<dbReference type="InterPro" id="IPR043502">
    <property type="entry name" value="DNA/RNA_pol_sf"/>
</dbReference>
<keyword evidence="2" id="KW-0175">Coiled coil</keyword>
<feature type="domain" description="Reverse transcriptase Ty1/copia-type" evidence="3">
    <location>
        <begin position="201"/>
        <end position="300"/>
    </location>
</feature>
<keyword evidence="1" id="KW-0378">Hydrolase</keyword>
<dbReference type="Pfam" id="PF14223">
    <property type="entry name" value="Retrotran_gag_2"/>
    <property type="match status" value="1"/>
</dbReference>
<dbReference type="RefSeq" id="XP_004494056.1">
    <property type="nucleotide sequence ID" value="XM_004493999.1"/>
</dbReference>
<evidence type="ECO:0000259" key="4">
    <source>
        <dbReference type="Pfam" id="PF22936"/>
    </source>
</evidence>
<organism evidence="5 6">
    <name type="scientific">Cicer arietinum</name>
    <name type="common">Chickpea</name>
    <name type="synonym">Garbanzo</name>
    <dbReference type="NCBI Taxonomy" id="3827"/>
    <lineage>
        <taxon>Eukaryota</taxon>
        <taxon>Viridiplantae</taxon>
        <taxon>Streptophyta</taxon>
        <taxon>Embryophyta</taxon>
        <taxon>Tracheophyta</taxon>
        <taxon>Spermatophyta</taxon>
        <taxon>Magnoliopsida</taxon>
        <taxon>eudicotyledons</taxon>
        <taxon>Gunneridae</taxon>
        <taxon>Pentapetalae</taxon>
        <taxon>rosids</taxon>
        <taxon>fabids</taxon>
        <taxon>Fabales</taxon>
        <taxon>Fabaceae</taxon>
        <taxon>Papilionoideae</taxon>
        <taxon>50 kb inversion clade</taxon>
        <taxon>NPAAA clade</taxon>
        <taxon>Hologalegina</taxon>
        <taxon>IRL clade</taxon>
        <taxon>Cicereae</taxon>
        <taxon>Cicer</taxon>
    </lineage>
</organism>
<dbReference type="InterPro" id="IPR054722">
    <property type="entry name" value="PolX-like_BBD"/>
</dbReference>
<dbReference type="Pfam" id="PF07727">
    <property type="entry name" value="RVT_2"/>
    <property type="match status" value="1"/>
</dbReference>
<feature type="domain" description="Retrovirus-related Pol polyprotein from transposon TNT 1-94-like beta-barrel" evidence="4">
    <location>
        <begin position="108"/>
        <end position="156"/>
    </location>
</feature>
<evidence type="ECO:0000256" key="2">
    <source>
        <dbReference type="SAM" id="Coils"/>
    </source>
</evidence>
<dbReference type="Pfam" id="PF22936">
    <property type="entry name" value="Pol_BBD"/>
    <property type="match status" value="1"/>
</dbReference>
<dbReference type="STRING" id="3827.A0A1S2XSY9"/>
<gene>
    <name evidence="6" type="primary">LOC101498478</name>
</gene>